<evidence type="ECO:0000256" key="1">
    <source>
        <dbReference type="SAM" id="SignalP"/>
    </source>
</evidence>
<accession>A0ABN8RP43</accession>
<feature type="signal peptide" evidence="1">
    <location>
        <begin position="1"/>
        <end position="25"/>
    </location>
</feature>
<dbReference type="EMBL" id="CALNXK010000282">
    <property type="protein sequence ID" value="CAH3180733.1"/>
    <property type="molecule type" value="Genomic_DNA"/>
</dbReference>
<evidence type="ECO:0000313" key="2">
    <source>
        <dbReference type="EMBL" id="CAH3180733.1"/>
    </source>
</evidence>
<name>A0ABN8RP43_9CNID</name>
<gene>
    <name evidence="2" type="ORF">PLOB_00023883</name>
</gene>
<proteinExistence type="predicted"/>
<reference evidence="2 3" key="1">
    <citation type="submission" date="2022-05" db="EMBL/GenBank/DDBJ databases">
        <authorList>
            <consortium name="Genoscope - CEA"/>
            <person name="William W."/>
        </authorList>
    </citation>
    <scope>NUCLEOTIDE SEQUENCE [LARGE SCALE GENOMIC DNA]</scope>
</reference>
<protein>
    <submittedName>
        <fullName evidence="2">Uncharacterized protein</fullName>
    </submittedName>
</protein>
<comment type="caution">
    <text evidence="2">The sequence shown here is derived from an EMBL/GenBank/DDBJ whole genome shotgun (WGS) entry which is preliminary data.</text>
</comment>
<sequence length="284" mass="32210">MKNVPKLTLLILVYTFLFLDRSSHARPRCHPGSMVCVSGRSFIQNLNFPPADSTQNEAEDSWPQCKEEDDSLKKLNDFLVGRDCSPVRYRVKGMLSEAAEHTKREHLRKVRQGIVAVVETIAPGQEDETWAELTRSELYGVLKYCPAQQKKALQGLDNISADGLCGVEKLENVIRKLGERGKTSEWVTGVINLLLAFKSYLKDSYRLHVSTSSRCPDHCTFALSDPPEPEFSEECDHSHDLVCNDCEDLYRLESLMKNAFPDPEVVFYSNDENEDKLHDVQVSL</sequence>
<dbReference type="Proteomes" id="UP001159405">
    <property type="component" value="Unassembled WGS sequence"/>
</dbReference>
<evidence type="ECO:0000313" key="3">
    <source>
        <dbReference type="Proteomes" id="UP001159405"/>
    </source>
</evidence>
<feature type="chain" id="PRO_5046807988" evidence="1">
    <location>
        <begin position="26"/>
        <end position="284"/>
    </location>
</feature>
<organism evidence="2 3">
    <name type="scientific">Porites lobata</name>
    <dbReference type="NCBI Taxonomy" id="104759"/>
    <lineage>
        <taxon>Eukaryota</taxon>
        <taxon>Metazoa</taxon>
        <taxon>Cnidaria</taxon>
        <taxon>Anthozoa</taxon>
        <taxon>Hexacorallia</taxon>
        <taxon>Scleractinia</taxon>
        <taxon>Fungiina</taxon>
        <taxon>Poritidae</taxon>
        <taxon>Porites</taxon>
    </lineage>
</organism>
<keyword evidence="1" id="KW-0732">Signal</keyword>
<keyword evidence="3" id="KW-1185">Reference proteome</keyword>